<dbReference type="InterPro" id="IPR036388">
    <property type="entry name" value="WH-like_DNA-bd_sf"/>
</dbReference>
<evidence type="ECO:0000256" key="5">
    <source>
        <dbReference type="ARBA" id="ARBA00023163"/>
    </source>
</evidence>
<comment type="similarity">
    <text evidence="1">In the C-terminal section; belongs to the class-I pyridoxal-phosphate-dependent aminotransferase family.</text>
</comment>
<dbReference type="Gene3D" id="3.40.640.10">
    <property type="entry name" value="Type I PLP-dependent aspartate aminotransferase-like (Major domain)"/>
    <property type="match status" value="2"/>
</dbReference>
<dbReference type="PANTHER" id="PTHR46577">
    <property type="entry name" value="HTH-TYPE TRANSCRIPTIONAL REGULATORY PROTEIN GABR"/>
    <property type="match status" value="1"/>
</dbReference>
<evidence type="ECO:0000313" key="9">
    <source>
        <dbReference type="Proteomes" id="UP001500102"/>
    </source>
</evidence>
<dbReference type="InterPro" id="IPR015424">
    <property type="entry name" value="PyrdxlP-dep_Trfase"/>
</dbReference>
<dbReference type="PRINTS" id="PR00035">
    <property type="entry name" value="HTHGNTR"/>
</dbReference>
<dbReference type="PANTHER" id="PTHR46577:SF1">
    <property type="entry name" value="HTH-TYPE TRANSCRIPTIONAL REGULATORY PROTEIN GABR"/>
    <property type="match status" value="1"/>
</dbReference>
<evidence type="ECO:0000313" key="8">
    <source>
        <dbReference type="EMBL" id="GAA2129892.1"/>
    </source>
</evidence>
<evidence type="ECO:0000256" key="1">
    <source>
        <dbReference type="ARBA" id="ARBA00005384"/>
    </source>
</evidence>
<dbReference type="Pfam" id="PF00155">
    <property type="entry name" value="Aminotran_1_2"/>
    <property type="match status" value="2"/>
</dbReference>
<dbReference type="InterPro" id="IPR036390">
    <property type="entry name" value="WH_DNA-bd_sf"/>
</dbReference>
<gene>
    <name evidence="8" type="ORF">GCM10009825_10490</name>
</gene>
<name>A0ABP5KGT3_9MICC</name>
<evidence type="ECO:0000256" key="2">
    <source>
        <dbReference type="ARBA" id="ARBA00022898"/>
    </source>
</evidence>
<sequence>MPISLTPGSLARQLGEWNVGAAPAYRELADVVRLLILDGRIALDVALPSERSLAVSLGISRTTVTSAYALLREQGFLSSGQGSRSRSCIPSQGPAHAGGPDGALRLSGAPGLAVPDGILDLAYASLPASGEVVHRAFAAALTELPALLPGFGYDALGVGPLREAIAARYTAAGVPTKAGQILVTSGAQHALNIVLRTLAGRSGTKVLVEHPSYPNALDAIRAAGCRPVPVAMPAPGPTGTGRTGTGHTGTAGNGASHQGIGHHGVPHHGAGGWDFEAMESALLQQRPAMAYVVPDFHNPTGRLMPDAQRRRLVKAAAASGTVLVVDETLRELNLDGADSAPMAAFSPAVVSLGSLSKSHWAGLRTGWIRASEPLIQRFAAARTTLDLGGPVVEQLAAAHLVNAIAEPLPARLAALRENRDTLLELVREHLPGWEPERPDGGLSLWCRLPAPISTALAVVAPDVGIRLAAGPRFGVGGAFEQYLRLPFTLPPDQLKTAVLALRAAQDRLEASPQLRRELAGRRDLTGPPAVAIA</sequence>
<dbReference type="InterPro" id="IPR051446">
    <property type="entry name" value="HTH_trans_reg/aminotransferase"/>
</dbReference>
<keyword evidence="9" id="KW-1185">Reference proteome</keyword>
<reference evidence="9" key="1">
    <citation type="journal article" date="2019" name="Int. J. Syst. Evol. Microbiol.">
        <title>The Global Catalogue of Microorganisms (GCM) 10K type strain sequencing project: providing services to taxonomists for standard genome sequencing and annotation.</title>
        <authorList>
            <consortium name="The Broad Institute Genomics Platform"/>
            <consortium name="The Broad Institute Genome Sequencing Center for Infectious Disease"/>
            <person name="Wu L."/>
            <person name="Ma J."/>
        </authorList>
    </citation>
    <scope>NUCLEOTIDE SEQUENCE [LARGE SCALE GENOMIC DNA]</scope>
    <source>
        <strain evidence="9">JCM 15921</strain>
    </source>
</reference>
<dbReference type="SUPFAM" id="SSF53383">
    <property type="entry name" value="PLP-dependent transferases"/>
    <property type="match status" value="1"/>
</dbReference>
<keyword evidence="2" id="KW-0663">Pyridoxal phosphate</keyword>
<feature type="compositionally biased region" description="Polar residues" evidence="6">
    <location>
        <begin position="78"/>
        <end position="90"/>
    </location>
</feature>
<evidence type="ECO:0000256" key="6">
    <source>
        <dbReference type="SAM" id="MobiDB-lite"/>
    </source>
</evidence>
<dbReference type="RefSeq" id="WP_344362861.1">
    <property type="nucleotide sequence ID" value="NZ_BAAAQB010000012.1"/>
</dbReference>
<dbReference type="InterPro" id="IPR015421">
    <property type="entry name" value="PyrdxlP-dep_Trfase_major"/>
</dbReference>
<feature type="region of interest" description="Disordered" evidence="6">
    <location>
        <begin position="78"/>
        <end position="101"/>
    </location>
</feature>
<evidence type="ECO:0000259" key="7">
    <source>
        <dbReference type="PROSITE" id="PS50949"/>
    </source>
</evidence>
<keyword evidence="8" id="KW-0808">Transferase</keyword>
<evidence type="ECO:0000256" key="4">
    <source>
        <dbReference type="ARBA" id="ARBA00023125"/>
    </source>
</evidence>
<dbReference type="CDD" id="cd07377">
    <property type="entry name" value="WHTH_GntR"/>
    <property type="match status" value="1"/>
</dbReference>
<dbReference type="InterPro" id="IPR004839">
    <property type="entry name" value="Aminotransferase_I/II_large"/>
</dbReference>
<dbReference type="CDD" id="cd00609">
    <property type="entry name" value="AAT_like"/>
    <property type="match status" value="1"/>
</dbReference>
<feature type="domain" description="HTH gntR-type" evidence="7">
    <location>
        <begin position="22"/>
        <end position="92"/>
    </location>
</feature>
<dbReference type="InterPro" id="IPR000524">
    <property type="entry name" value="Tscrpt_reg_HTH_GntR"/>
</dbReference>
<comment type="caution">
    <text evidence="8">The sequence shown here is derived from an EMBL/GenBank/DDBJ whole genome shotgun (WGS) entry which is preliminary data.</text>
</comment>
<proteinExistence type="inferred from homology"/>
<organism evidence="8 9">
    <name type="scientific">Arthrobacter humicola</name>
    <dbReference type="NCBI Taxonomy" id="409291"/>
    <lineage>
        <taxon>Bacteria</taxon>
        <taxon>Bacillati</taxon>
        <taxon>Actinomycetota</taxon>
        <taxon>Actinomycetes</taxon>
        <taxon>Micrococcales</taxon>
        <taxon>Micrococcaceae</taxon>
        <taxon>Arthrobacter</taxon>
    </lineage>
</organism>
<dbReference type="PROSITE" id="PS50949">
    <property type="entry name" value="HTH_GNTR"/>
    <property type="match status" value="1"/>
</dbReference>
<dbReference type="SMART" id="SM00345">
    <property type="entry name" value="HTH_GNTR"/>
    <property type="match status" value="1"/>
</dbReference>
<dbReference type="Gene3D" id="3.90.1150.10">
    <property type="entry name" value="Aspartate Aminotransferase, domain 1"/>
    <property type="match status" value="1"/>
</dbReference>
<keyword evidence="3" id="KW-0805">Transcription regulation</keyword>
<accession>A0ABP5KGT3</accession>
<keyword evidence="8" id="KW-0032">Aminotransferase</keyword>
<keyword evidence="5" id="KW-0804">Transcription</keyword>
<protein>
    <submittedName>
        <fullName evidence="8">PLP-dependent aminotransferase family protein</fullName>
    </submittedName>
</protein>
<dbReference type="GO" id="GO:0008483">
    <property type="term" value="F:transaminase activity"/>
    <property type="evidence" value="ECO:0007669"/>
    <property type="project" value="UniProtKB-KW"/>
</dbReference>
<dbReference type="SUPFAM" id="SSF46785">
    <property type="entry name" value="Winged helix' DNA-binding domain"/>
    <property type="match status" value="1"/>
</dbReference>
<evidence type="ECO:0000256" key="3">
    <source>
        <dbReference type="ARBA" id="ARBA00023015"/>
    </source>
</evidence>
<keyword evidence="4" id="KW-0238">DNA-binding</keyword>
<dbReference type="EMBL" id="BAAAQB010000012">
    <property type="protein sequence ID" value="GAA2129892.1"/>
    <property type="molecule type" value="Genomic_DNA"/>
</dbReference>
<dbReference type="Pfam" id="PF00392">
    <property type="entry name" value="GntR"/>
    <property type="match status" value="1"/>
</dbReference>
<dbReference type="Proteomes" id="UP001500102">
    <property type="component" value="Unassembled WGS sequence"/>
</dbReference>
<dbReference type="InterPro" id="IPR015422">
    <property type="entry name" value="PyrdxlP-dep_Trfase_small"/>
</dbReference>
<dbReference type="Gene3D" id="1.10.10.10">
    <property type="entry name" value="Winged helix-like DNA-binding domain superfamily/Winged helix DNA-binding domain"/>
    <property type="match status" value="1"/>
</dbReference>